<dbReference type="Pfam" id="PF05730">
    <property type="entry name" value="CFEM"/>
    <property type="match status" value="1"/>
</dbReference>
<dbReference type="InterPro" id="IPR051735">
    <property type="entry name" value="CFEM_domain"/>
</dbReference>
<name>A0A175WDL1_9PEZI</name>
<dbReference type="VEuPathDB" id="FungiDB:MMYC01_202208"/>
<dbReference type="InterPro" id="IPR008427">
    <property type="entry name" value="Extracellular_membr_CFEM_dom"/>
</dbReference>
<keyword evidence="5" id="KW-0964">Secreted</keyword>
<comment type="caution">
    <text evidence="15">Lacks conserved residue(s) required for the propagation of feature annotation.</text>
</comment>
<dbReference type="Proteomes" id="UP000078237">
    <property type="component" value="Unassembled WGS sequence"/>
</dbReference>
<comment type="caution">
    <text evidence="19">The sequence shown here is derived from an EMBL/GenBank/DDBJ whole genome shotgun (WGS) entry which is preliminary data.</text>
</comment>
<dbReference type="PANTHER" id="PTHR37928:SF2">
    <property type="entry name" value="GPI ANCHORED CFEM DOMAIN PROTEIN (AFU_ORTHOLOGUE AFUA_6G10580)"/>
    <property type="match status" value="1"/>
</dbReference>
<feature type="region of interest" description="Disordered" evidence="16">
    <location>
        <begin position="102"/>
        <end position="161"/>
    </location>
</feature>
<keyword evidence="9 17" id="KW-0732">Signal</keyword>
<dbReference type="OrthoDB" id="3065412at2759"/>
<keyword evidence="7" id="KW-0336">GPI-anchor</keyword>
<gene>
    <name evidence="19" type="ORF">MMYC01_202208</name>
</gene>
<evidence type="ECO:0000256" key="9">
    <source>
        <dbReference type="ARBA" id="ARBA00022729"/>
    </source>
</evidence>
<dbReference type="PANTHER" id="PTHR37928">
    <property type="entry name" value="CFEM DOMAIN PROTEIN (AFU_ORTHOLOGUE AFUA_6G14090)"/>
    <property type="match status" value="1"/>
</dbReference>
<proteinExistence type="inferred from homology"/>
<evidence type="ECO:0000259" key="18">
    <source>
        <dbReference type="PROSITE" id="PS52012"/>
    </source>
</evidence>
<dbReference type="AlphaFoldDB" id="A0A175WDL1"/>
<dbReference type="STRING" id="100816.A0A175WDL1"/>
<keyword evidence="20" id="KW-1185">Reference proteome</keyword>
<keyword evidence="6 15" id="KW-0349">Heme</keyword>
<organism evidence="19 20">
    <name type="scientific">Madurella mycetomatis</name>
    <dbReference type="NCBI Taxonomy" id="100816"/>
    <lineage>
        <taxon>Eukaryota</taxon>
        <taxon>Fungi</taxon>
        <taxon>Dikarya</taxon>
        <taxon>Ascomycota</taxon>
        <taxon>Pezizomycotina</taxon>
        <taxon>Sordariomycetes</taxon>
        <taxon>Sordariomycetidae</taxon>
        <taxon>Sordariales</taxon>
        <taxon>Sordariales incertae sedis</taxon>
        <taxon>Madurella</taxon>
    </lineage>
</organism>
<evidence type="ECO:0000256" key="14">
    <source>
        <dbReference type="ARBA" id="ARBA00023288"/>
    </source>
</evidence>
<dbReference type="EMBL" id="LCTW02000031">
    <property type="protein sequence ID" value="KXX81589.1"/>
    <property type="molecule type" value="Genomic_DNA"/>
</dbReference>
<feature type="compositionally biased region" description="Low complexity" evidence="16">
    <location>
        <begin position="102"/>
        <end position="131"/>
    </location>
</feature>
<keyword evidence="8 15" id="KW-0479">Metal-binding</keyword>
<feature type="domain" description="CFEM" evidence="18">
    <location>
        <begin position="1"/>
        <end position="111"/>
    </location>
</feature>
<feature type="compositionally biased region" description="Acidic residues" evidence="16">
    <location>
        <begin position="132"/>
        <end position="148"/>
    </location>
</feature>
<feature type="chain" id="PRO_5008043926" evidence="17">
    <location>
        <begin position="19"/>
        <end position="180"/>
    </location>
</feature>
<keyword evidence="12 15" id="KW-1015">Disulfide bond</keyword>
<keyword evidence="13" id="KW-0325">Glycoprotein</keyword>
<feature type="signal peptide" evidence="17">
    <location>
        <begin position="1"/>
        <end position="18"/>
    </location>
</feature>
<keyword evidence="14" id="KW-0449">Lipoprotein</keyword>
<keyword evidence="10 15" id="KW-0408">Iron</keyword>
<evidence type="ECO:0000256" key="7">
    <source>
        <dbReference type="ARBA" id="ARBA00022622"/>
    </source>
</evidence>
<feature type="binding site" description="axial binding residue" evidence="15">
    <location>
        <position position="45"/>
    </location>
    <ligand>
        <name>heme</name>
        <dbReference type="ChEBI" id="CHEBI:30413"/>
    </ligand>
    <ligandPart>
        <name>Fe</name>
        <dbReference type="ChEBI" id="CHEBI:18248"/>
    </ligandPart>
</feature>
<accession>A0A175WDL1</accession>
<evidence type="ECO:0000256" key="13">
    <source>
        <dbReference type="ARBA" id="ARBA00023180"/>
    </source>
</evidence>
<evidence type="ECO:0000256" key="11">
    <source>
        <dbReference type="ARBA" id="ARBA00023136"/>
    </source>
</evidence>
<protein>
    <submittedName>
        <fullName evidence="19">GPI anchored CFEM domain protein C</fullName>
    </submittedName>
</protein>
<evidence type="ECO:0000256" key="4">
    <source>
        <dbReference type="ARBA" id="ARBA00022475"/>
    </source>
</evidence>
<evidence type="ECO:0000313" key="19">
    <source>
        <dbReference type="EMBL" id="KXX81589.1"/>
    </source>
</evidence>
<evidence type="ECO:0000256" key="12">
    <source>
        <dbReference type="ARBA" id="ARBA00023157"/>
    </source>
</evidence>
<comment type="subcellular location">
    <subcellularLocation>
        <location evidence="1">Cell membrane</location>
        <topology evidence="1">Lipid-anchor</topology>
        <topology evidence="1">GPI-anchor</topology>
    </subcellularLocation>
    <subcellularLocation>
        <location evidence="2">Secreted</location>
    </subcellularLocation>
</comment>
<comment type="similarity">
    <text evidence="3">Belongs to the RBT5 family.</text>
</comment>
<evidence type="ECO:0000256" key="3">
    <source>
        <dbReference type="ARBA" id="ARBA00010031"/>
    </source>
</evidence>
<dbReference type="GO" id="GO:0005576">
    <property type="term" value="C:extracellular region"/>
    <property type="evidence" value="ECO:0007669"/>
    <property type="project" value="UniProtKB-SubCell"/>
</dbReference>
<evidence type="ECO:0000256" key="5">
    <source>
        <dbReference type="ARBA" id="ARBA00022525"/>
    </source>
</evidence>
<reference evidence="19 20" key="1">
    <citation type="journal article" date="2016" name="Genome Announc.">
        <title>Genome Sequence of Madurella mycetomatis mm55, Isolated from a Human Mycetoma Case in Sudan.</title>
        <authorList>
            <person name="Smit S."/>
            <person name="Derks M.F."/>
            <person name="Bervoets S."/>
            <person name="Fahal A."/>
            <person name="van Leeuwen W."/>
            <person name="van Belkum A."/>
            <person name="van de Sande W.W."/>
        </authorList>
    </citation>
    <scope>NUCLEOTIDE SEQUENCE [LARGE SCALE GENOMIC DNA]</scope>
    <source>
        <strain evidence="20">mm55</strain>
    </source>
</reference>
<evidence type="ECO:0000256" key="16">
    <source>
        <dbReference type="SAM" id="MobiDB-lite"/>
    </source>
</evidence>
<evidence type="ECO:0000256" key="8">
    <source>
        <dbReference type="ARBA" id="ARBA00022723"/>
    </source>
</evidence>
<evidence type="ECO:0000256" key="17">
    <source>
        <dbReference type="SAM" id="SignalP"/>
    </source>
</evidence>
<evidence type="ECO:0000256" key="1">
    <source>
        <dbReference type="ARBA" id="ARBA00004609"/>
    </source>
</evidence>
<dbReference type="PROSITE" id="PS52012">
    <property type="entry name" value="CFEM"/>
    <property type="match status" value="1"/>
</dbReference>
<keyword evidence="11" id="KW-0472">Membrane</keyword>
<evidence type="ECO:0000256" key="15">
    <source>
        <dbReference type="PROSITE-ProRule" id="PRU01356"/>
    </source>
</evidence>
<keyword evidence="4" id="KW-1003">Cell membrane</keyword>
<evidence type="ECO:0000256" key="6">
    <source>
        <dbReference type="ARBA" id="ARBA00022617"/>
    </source>
</evidence>
<evidence type="ECO:0000256" key="10">
    <source>
        <dbReference type="ARBA" id="ARBA00023004"/>
    </source>
</evidence>
<dbReference type="GO" id="GO:0046872">
    <property type="term" value="F:metal ion binding"/>
    <property type="evidence" value="ECO:0007669"/>
    <property type="project" value="UniProtKB-UniRule"/>
</dbReference>
<dbReference type="GO" id="GO:0098552">
    <property type="term" value="C:side of membrane"/>
    <property type="evidence" value="ECO:0007669"/>
    <property type="project" value="UniProtKB-KW"/>
</dbReference>
<dbReference type="SMART" id="SM00747">
    <property type="entry name" value="CFEM"/>
    <property type="match status" value="1"/>
</dbReference>
<evidence type="ECO:0000256" key="2">
    <source>
        <dbReference type="ARBA" id="ARBA00004613"/>
    </source>
</evidence>
<feature type="disulfide bond" evidence="15">
    <location>
        <begin position="50"/>
        <end position="83"/>
    </location>
</feature>
<dbReference type="GO" id="GO:0005886">
    <property type="term" value="C:plasma membrane"/>
    <property type="evidence" value="ECO:0007669"/>
    <property type="project" value="UniProtKB-SubCell"/>
</dbReference>
<evidence type="ECO:0000313" key="20">
    <source>
        <dbReference type="Proteomes" id="UP000078237"/>
    </source>
</evidence>
<sequence>MKVPAILVSLALAGGAVAQLDRLPTCARSCATEMLASDIGGCGADIECICGNDQFLDDIACCLVDDCDEAAQSTAVSVAISLCSGFGVTDLPTAVTCADASASTTTSGPADTSATTTPAPTATDDNTAPTDTPDDSNDDANDSNDDASTDSTESPNYGPRQTAAAGLGAIGGIIAAVALL</sequence>